<protein>
    <submittedName>
        <fullName evidence="7">RNA recognition motif domain, nucleotide-binding alpha-beta plait domain superfamily</fullName>
    </submittedName>
</protein>
<dbReference type="GO" id="GO:0003723">
    <property type="term" value="F:RNA binding"/>
    <property type="evidence" value="ECO:0007669"/>
    <property type="project" value="UniProtKB-UniRule"/>
</dbReference>
<evidence type="ECO:0000256" key="1">
    <source>
        <dbReference type="ARBA" id="ARBA00022664"/>
    </source>
</evidence>
<evidence type="ECO:0000313" key="7">
    <source>
        <dbReference type="EMBL" id="KAF5766793.1"/>
    </source>
</evidence>
<dbReference type="PROSITE" id="PS50102">
    <property type="entry name" value="RRM"/>
    <property type="match status" value="1"/>
</dbReference>
<dbReference type="GO" id="GO:0008380">
    <property type="term" value="P:RNA splicing"/>
    <property type="evidence" value="ECO:0007669"/>
    <property type="project" value="UniProtKB-KW"/>
</dbReference>
<evidence type="ECO:0000256" key="5">
    <source>
        <dbReference type="SAM" id="MobiDB-lite"/>
    </source>
</evidence>
<evidence type="ECO:0000256" key="2">
    <source>
        <dbReference type="ARBA" id="ARBA00022728"/>
    </source>
</evidence>
<keyword evidence="1" id="KW-0507">mRNA processing</keyword>
<dbReference type="GO" id="GO:0006397">
    <property type="term" value="P:mRNA processing"/>
    <property type="evidence" value="ECO:0007669"/>
    <property type="project" value="UniProtKB-KW"/>
</dbReference>
<evidence type="ECO:0000256" key="3">
    <source>
        <dbReference type="ARBA" id="ARBA00023187"/>
    </source>
</evidence>
<dbReference type="CDD" id="cd00590">
    <property type="entry name" value="RRM_SF"/>
    <property type="match status" value="1"/>
</dbReference>
<accession>A0A9K3E624</accession>
<dbReference type="PANTHER" id="PTHR23147">
    <property type="entry name" value="SERINE/ARGININE RICH SPLICING FACTOR"/>
    <property type="match status" value="1"/>
</dbReference>
<dbReference type="Pfam" id="PF00076">
    <property type="entry name" value="RRM_1"/>
    <property type="match status" value="1"/>
</dbReference>
<keyword evidence="2" id="KW-0747">Spliceosome</keyword>
<feature type="domain" description="RRM" evidence="6">
    <location>
        <begin position="21"/>
        <end position="98"/>
    </location>
</feature>
<keyword evidence="4" id="KW-0694">RNA-binding</keyword>
<feature type="compositionally biased region" description="Acidic residues" evidence="5">
    <location>
        <begin position="349"/>
        <end position="378"/>
    </location>
</feature>
<dbReference type="InterPro" id="IPR050907">
    <property type="entry name" value="SRSF"/>
</dbReference>
<dbReference type="InterPro" id="IPR035979">
    <property type="entry name" value="RBD_domain_sf"/>
</dbReference>
<dbReference type="EMBL" id="MNCJ02000330">
    <property type="protein sequence ID" value="KAF5766793.1"/>
    <property type="molecule type" value="Genomic_DNA"/>
</dbReference>
<comment type="caution">
    <text evidence="7">The sequence shown here is derived from an EMBL/GenBank/DDBJ whole genome shotgun (WGS) entry which is preliminary data.</text>
</comment>
<feature type="region of interest" description="Disordered" evidence="5">
    <location>
        <begin position="339"/>
        <end position="378"/>
    </location>
</feature>
<dbReference type="Proteomes" id="UP000215914">
    <property type="component" value="Unassembled WGS sequence"/>
</dbReference>
<feature type="region of interest" description="Disordered" evidence="5">
    <location>
        <begin position="106"/>
        <end position="128"/>
    </location>
</feature>
<evidence type="ECO:0000313" key="8">
    <source>
        <dbReference type="Proteomes" id="UP000215914"/>
    </source>
</evidence>
<reference evidence="7" key="1">
    <citation type="journal article" date="2017" name="Nature">
        <title>The sunflower genome provides insights into oil metabolism, flowering and Asterid evolution.</title>
        <authorList>
            <person name="Badouin H."/>
            <person name="Gouzy J."/>
            <person name="Grassa C.J."/>
            <person name="Murat F."/>
            <person name="Staton S.E."/>
            <person name="Cottret L."/>
            <person name="Lelandais-Briere C."/>
            <person name="Owens G.L."/>
            <person name="Carrere S."/>
            <person name="Mayjonade B."/>
            <person name="Legrand L."/>
            <person name="Gill N."/>
            <person name="Kane N.C."/>
            <person name="Bowers J.E."/>
            <person name="Hubner S."/>
            <person name="Bellec A."/>
            <person name="Berard A."/>
            <person name="Berges H."/>
            <person name="Blanchet N."/>
            <person name="Boniface M.C."/>
            <person name="Brunel D."/>
            <person name="Catrice O."/>
            <person name="Chaidir N."/>
            <person name="Claudel C."/>
            <person name="Donnadieu C."/>
            <person name="Faraut T."/>
            <person name="Fievet G."/>
            <person name="Helmstetter N."/>
            <person name="King M."/>
            <person name="Knapp S.J."/>
            <person name="Lai Z."/>
            <person name="Le Paslier M.C."/>
            <person name="Lippi Y."/>
            <person name="Lorenzon L."/>
            <person name="Mandel J.R."/>
            <person name="Marage G."/>
            <person name="Marchand G."/>
            <person name="Marquand E."/>
            <person name="Bret-Mestries E."/>
            <person name="Morien E."/>
            <person name="Nambeesan S."/>
            <person name="Nguyen T."/>
            <person name="Pegot-Espagnet P."/>
            <person name="Pouilly N."/>
            <person name="Raftis F."/>
            <person name="Sallet E."/>
            <person name="Schiex T."/>
            <person name="Thomas J."/>
            <person name="Vandecasteele C."/>
            <person name="Vares D."/>
            <person name="Vear F."/>
            <person name="Vautrin S."/>
            <person name="Crespi M."/>
            <person name="Mangin B."/>
            <person name="Burke J.M."/>
            <person name="Salse J."/>
            <person name="Munos S."/>
            <person name="Vincourt P."/>
            <person name="Rieseberg L.H."/>
            <person name="Langlade N.B."/>
        </authorList>
    </citation>
    <scope>NUCLEOTIDE SEQUENCE</scope>
    <source>
        <tissue evidence="7">Leaves</tissue>
    </source>
</reference>
<evidence type="ECO:0000259" key="6">
    <source>
        <dbReference type="PROSITE" id="PS50102"/>
    </source>
</evidence>
<dbReference type="SUPFAM" id="SSF54928">
    <property type="entry name" value="RNA-binding domain, RBD"/>
    <property type="match status" value="1"/>
</dbReference>
<dbReference type="Gene3D" id="3.30.70.330">
    <property type="match status" value="1"/>
</dbReference>
<keyword evidence="3" id="KW-0508">mRNA splicing</keyword>
<dbReference type="Gramene" id="mRNA:HanXRQr2_Chr15g0719601">
    <property type="protein sequence ID" value="CDS:HanXRQr2_Chr15g0719601.1"/>
    <property type="gene ID" value="HanXRQr2_Chr15g0719601"/>
</dbReference>
<dbReference type="GO" id="GO:0005681">
    <property type="term" value="C:spliceosomal complex"/>
    <property type="evidence" value="ECO:0007669"/>
    <property type="project" value="UniProtKB-KW"/>
</dbReference>
<dbReference type="InterPro" id="IPR012677">
    <property type="entry name" value="Nucleotide-bd_a/b_plait_sf"/>
</dbReference>
<gene>
    <name evidence="7" type="ORF">HanXRQr2_Chr15g0719601</name>
</gene>
<proteinExistence type="predicted"/>
<dbReference type="AlphaFoldDB" id="A0A9K3E624"/>
<organism evidence="7 8">
    <name type="scientific">Helianthus annuus</name>
    <name type="common">Common sunflower</name>
    <dbReference type="NCBI Taxonomy" id="4232"/>
    <lineage>
        <taxon>Eukaryota</taxon>
        <taxon>Viridiplantae</taxon>
        <taxon>Streptophyta</taxon>
        <taxon>Embryophyta</taxon>
        <taxon>Tracheophyta</taxon>
        <taxon>Spermatophyta</taxon>
        <taxon>Magnoliopsida</taxon>
        <taxon>eudicotyledons</taxon>
        <taxon>Gunneridae</taxon>
        <taxon>Pentapetalae</taxon>
        <taxon>asterids</taxon>
        <taxon>campanulids</taxon>
        <taxon>Asterales</taxon>
        <taxon>Asteraceae</taxon>
        <taxon>Asteroideae</taxon>
        <taxon>Heliantheae alliance</taxon>
        <taxon>Heliantheae</taxon>
        <taxon>Helianthus</taxon>
    </lineage>
</organism>
<name>A0A9K3E624_HELAN</name>
<reference evidence="7" key="2">
    <citation type="submission" date="2020-06" db="EMBL/GenBank/DDBJ databases">
        <title>Helianthus annuus Genome sequencing and assembly Release 2.</title>
        <authorList>
            <person name="Gouzy J."/>
            <person name="Langlade N."/>
            <person name="Munos S."/>
        </authorList>
    </citation>
    <scope>NUCLEOTIDE SEQUENCE</scope>
    <source>
        <tissue evidence="7">Leaves</tissue>
    </source>
</reference>
<sequence>MGDSRRLPRKPIPEEILRRITKLYVSNLPDRCSGSDLASVVRGHGDIYDIYIAKKRDKGGNRFGFVSFLDVKNKEEMIRSMKNLRMGDFKLSINVARFVFEEGEIKDPPPPSKPVKETVVNRSIPSNGGNQVRYEKTGTFSFKEALTGERSPTTIPSKVLRLGDKPTIFNEFLGRSLLVRVGTLALVKQFQRELLDMGLGEGVIRYLGGLQFLVTFKNHEHAIMAKDELVGRSEEFVNVTLWDGQTIDFERVAWVKILGLPIQLFHDETVNEVAALFGKVVQKANKVSSGSDLSSGYVGIIVNSGVLINGEVSVLWSDKMYSVWVMEVSCDKIPEFHNSESYDGPVMETPDDDEDSDEVMSDEDYAGDDEAKDDDMPEVTEGVNCIYDDCEIQGISNDKADSPPLIL</sequence>
<dbReference type="SMART" id="SM00360">
    <property type="entry name" value="RRM"/>
    <property type="match status" value="1"/>
</dbReference>
<evidence type="ECO:0000256" key="4">
    <source>
        <dbReference type="PROSITE-ProRule" id="PRU00176"/>
    </source>
</evidence>
<keyword evidence="8" id="KW-1185">Reference proteome</keyword>
<dbReference type="InterPro" id="IPR000504">
    <property type="entry name" value="RRM_dom"/>
</dbReference>